<dbReference type="PANTHER" id="PTHR43827:SF3">
    <property type="entry name" value="NADP-DEPENDENT OXIDOREDUCTASE DOMAIN-CONTAINING PROTEIN"/>
    <property type="match status" value="1"/>
</dbReference>
<sequence length="298" mass="34265">MHKLTTANGHDVPMVGLGTYPLQGEAMASMALDAFKCGYRLIDTADDYRGETGLGLALSRLNNETGFRREDVFIQTKISQDNAYGDEPLEGVWFNKLSKYQNRHTVEEVVMDKVTISLRELQTDYIDSLLIHYPFPGYYEDIWDVMMRLKKEGKVRYIGVSNFHINHLEKLKSIGECPSINQIYVSPLSIKHEDLEYSINNAIQLMTYSPIMDLVHGQLNDNILMPLAEKYRKTKHQVILRWNIDRGCMPLPRTTNPNRLLGNFELFDFKLTEEEIEAISAMNRDLQILVESKQCPGL</sequence>
<dbReference type="AlphaFoldDB" id="A0AAP9SW49"/>
<dbReference type="InterPro" id="IPR018170">
    <property type="entry name" value="Aldo/ket_reductase_CS"/>
</dbReference>
<evidence type="ECO:0000313" key="9">
    <source>
        <dbReference type="Proteomes" id="UP000501467"/>
    </source>
</evidence>
<evidence type="ECO:0000256" key="4">
    <source>
        <dbReference type="PIRSR" id="PIRSR000097-1"/>
    </source>
</evidence>
<evidence type="ECO:0000256" key="2">
    <source>
        <dbReference type="ARBA" id="ARBA00022857"/>
    </source>
</evidence>
<dbReference type="Pfam" id="PF00248">
    <property type="entry name" value="Aldo_ket_red"/>
    <property type="match status" value="1"/>
</dbReference>
<comment type="similarity">
    <text evidence="1">Belongs to the aldo/keto reductase family.</text>
</comment>
<feature type="site" description="Lowers pKa of active site Tyr" evidence="6">
    <location>
        <position position="77"/>
    </location>
</feature>
<keyword evidence="2" id="KW-0521">NADP</keyword>
<evidence type="ECO:0000313" key="8">
    <source>
        <dbReference type="EMBL" id="QKH84374.1"/>
    </source>
</evidence>
<dbReference type="PROSITE" id="PS00062">
    <property type="entry name" value="ALDOKETO_REDUCTASE_2"/>
    <property type="match status" value="1"/>
</dbReference>
<dbReference type="Proteomes" id="UP000501467">
    <property type="component" value="Chromosome"/>
</dbReference>
<dbReference type="RefSeq" id="WP_032541348.1">
    <property type="nucleotide sequence ID" value="NZ_CP054003.1"/>
</dbReference>
<dbReference type="PIRSF" id="PIRSF000097">
    <property type="entry name" value="AKR"/>
    <property type="match status" value="1"/>
</dbReference>
<accession>A0AAP9SW49</accession>
<dbReference type="InterPro" id="IPR036812">
    <property type="entry name" value="NAD(P)_OxRdtase_dom_sf"/>
</dbReference>
<dbReference type="GO" id="GO:0016616">
    <property type="term" value="F:oxidoreductase activity, acting on the CH-OH group of donors, NAD or NADP as acceptor"/>
    <property type="evidence" value="ECO:0007669"/>
    <property type="project" value="UniProtKB-ARBA"/>
</dbReference>
<dbReference type="PROSITE" id="PS00798">
    <property type="entry name" value="ALDOKETO_REDUCTASE_1"/>
    <property type="match status" value="1"/>
</dbReference>
<evidence type="ECO:0000259" key="7">
    <source>
        <dbReference type="Pfam" id="PF00248"/>
    </source>
</evidence>
<feature type="domain" description="NADP-dependent oxidoreductase" evidence="7">
    <location>
        <begin position="23"/>
        <end position="283"/>
    </location>
</feature>
<dbReference type="EMBL" id="CP054003">
    <property type="protein sequence ID" value="QKH84374.1"/>
    <property type="molecule type" value="Genomic_DNA"/>
</dbReference>
<evidence type="ECO:0000256" key="5">
    <source>
        <dbReference type="PIRSR" id="PIRSR000097-2"/>
    </source>
</evidence>
<dbReference type="InterPro" id="IPR023210">
    <property type="entry name" value="NADP_OxRdtase_dom"/>
</dbReference>
<dbReference type="PANTHER" id="PTHR43827">
    <property type="entry name" value="2,5-DIKETO-D-GLUCONIC ACID REDUCTASE"/>
    <property type="match status" value="1"/>
</dbReference>
<protein>
    <submittedName>
        <fullName evidence="8">Aldo/keto reductase</fullName>
    </submittedName>
</protein>
<evidence type="ECO:0000256" key="3">
    <source>
        <dbReference type="ARBA" id="ARBA00023002"/>
    </source>
</evidence>
<reference evidence="8 9" key="1">
    <citation type="submission" date="2020-05" db="EMBL/GenBank/DDBJ databases">
        <title>FDA dAtabase for Regulatory Grade micrObial Sequences (FDA-ARGOS): Supporting development and validation of Infectious Disease Dx tests.</title>
        <authorList>
            <person name="Bojja K."/>
            <person name="Kessler A."/>
            <person name="Tallon L."/>
            <person name="Sadzewicz L."/>
            <person name="Zhao X."/>
            <person name="Vavikolanu K."/>
            <person name="Mehta A."/>
            <person name="Aluvathingal J."/>
            <person name="Nadendla S."/>
            <person name="Myers T."/>
            <person name="Yan Y."/>
            <person name="Sichtig H."/>
        </authorList>
    </citation>
    <scope>NUCLEOTIDE SEQUENCE [LARGE SCALE GENOMIC DNA]</scope>
    <source>
        <strain evidence="8 9">FDAARGOS_763</strain>
    </source>
</reference>
<organism evidence="8 9">
    <name type="scientific">Bacteroides fragilis</name>
    <dbReference type="NCBI Taxonomy" id="817"/>
    <lineage>
        <taxon>Bacteria</taxon>
        <taxon>Pseudomonadati</taxon>
        <taxon>Bacteroidota</taxon>
        <taxon>Bacteroidia</taxon>
        <taxon>Bacteroidales</taxon>
        <taxon>Bacteroidaceae</taxon>
        <taxon>Bacteroides</taxon>
    </lineage>
</organism>
<evidence type="ECO:0000256" key="6">
    <source>
        <dbReference type="PIRSR" id="PIRSR000097-3"/>
    </source>
</evidence>
<name>A0AAP9SW49_BACFG</name>
<keyword evidence="3" id="KW-0560">Oxidoreductase</keyword>
<feature type="binding site" evidence="5">
    <location>
        <position position="132"/>
    </location>
    <ligand>
        <name>substrate</name>
    </ligand>
</feature>
<evidence type="ECO:0000256" key="1">
    <source>
        <dbReference type="ARBA" id="ARBA00007905"/>
    </source>
</evidence>
<dbReference type="Gene3D" id="3.20.20.100">
    <property type="entry name" value="NADP-dependent oxidoreductase domain"/>
    <property type="match status" value="1"/>
</dbReference>
<dbReference type="SUPFAM" id="SSF51430">
    <property type="entry name" value="NAD(P)-linked oxidoreductase"/>
    <property type="match status" value="1"/>
</dbReference>
<dbReference type="PROSITE" id="PS00063">
    <property type="entry name" value="ALDOKETO_REDUCTASE_3"/>
    <property type="match status" value="1"/>
</dbReference>
<gene>
    <name evidence="8" type="ORF">FOC69_08390</name>
</gene>
<dbReference type="PRINTS" id="PR00069">
    <property type="entry name" value="ALDKETRDTASE"/>
</dbReference>
<proteinExistence type="inferred from homology"/>
<feature type="active site" description="Proton donor" evidence="4">
    <location>
        <position position="48"/>
    </location>
</feature>
<dbReference type="InterPro" id="IPR020471">
    <property type="entry name" value="AKR"/>
</dbReference>
<dbReference type="CDD" id="cd19071">
    <property type="entry name" value="AKR_AKR1-5-like"/>
    <property type="match status" value="1"/>
</dbReference>